<dbReference type="Proteomes" id="UP000637267">
    <property type="component" value="Unassembled WGS sequence"/>
</dbReference>
<accession>A0ABQ2P4S4</accession>
<keyword evidence="2" id="KW-1185">Reference proteome</keyword>
<sequence length="98" mass="11085">MTPKGQLLPGIYERAYSCFDIPRAGNEDLAETLDRVLNTLIQHEALFTRIREQGGRTEFFIGWYSTGNTGEIFSSVLLTKLAKLQIDLALDVYGETRE</sequence>
<name>A0ABQ2P4S4_9NEIS</name>
<gene>
    <name evidence="1" type="ORF">GCM10010970_01900</name>
</gene>
<evidence type="ECO:0000313" key="1">
    <source>
        <dbReference type="EMBL" id="GGP17857.1"/>
    </source>
</evidence>
<organism evidence="1 2">
    <name type="scientific">Silvimonas iriomotensis</name>
    <dbReference type="NCBI Taxonomy" id="449662"/>
    <lineage>
        <taxon>Bacteria</taxon>
        <taxon>Pseudomonadati</taxon>
        <taxon>Pseudomonadota</taxon>
        <taxon>Betaproteobacteria</taxon>
        <taxon>Neisseriales</taxon>
        <taxon>Chitinibacteraceae</taxon>
        <taxon>Silvimonas</taxon>
    </lineage>
</organism>
<reference evidence="2" key="1">
    <citation type="journal article" date="2019" name="Int. J. Syst. Evol. Microbiol.">
        <title>The Global Catalogue of Microorganisms (GCM) 10K type strain sequencing project: providing services to taxonomists for standard genome sequencing and annotation.</title>
        <authorList>
            <consortium name="The Broad Institute Genomics Platform"/>
            <consortium name="The Broad Institute Genome Sequencing Center for Infectious Disease"/>
            <person name="Wu L."/>
            <person name="Ma J."/>
        </authorList>
    </citation>
    <scope>NUCLEOTIDE SEQUENCE [LARGE SCALE GENOMIC DNA]</scope>
    <source>
        <strain evidence="2">CGMCC 1.8859</strain>
    </source>
</reference>
<evidence type="ECO:0008006" key="3">
    <source>
        <dbReference type="Google" id="ProtNLM"/>
    </source>
</evidence>
<dbReference type="EMBL" id="BMLX01000001">
    <property type="protein sequence ID" value="GGP17857.1"/>
    <property type="molecule type" value="Genomic_DNA"/>
</dbReference>
<protein>
    <recommendedName>
        <fullName evidence="3">DUF4279 domain-containing protein</fullName>
    </recommendedName>
</protein>
<evidence type="ECO:0000313" key="2">
    <source>
        <dbReference type="Proteomes" id="UP000637267"/>
    </source>
</evidence>
<comment type="caution">
    <text evidence="1">The sequence shown here is derived from an EMBL/GenBank/DDBJ whole genome shotgun (WGS) entry which is preliminary data.</text>
</comment>
<proteinExistence type="predicted"/>